<sequence length="160" mass="18507">MEQMLYQWFLQQRDRYLLISSDILPSSRWLDRFKAKHGIRLLKVCGKCISCDTDAAQPSRQNFLKIINEIELSVEQVYNADKSAIFWRVLPDTTWVHESEKSTPGRKVSKDRLTLMPWCIAGGSHKLPVFVIDNAPSHPTSAEFDTLGDPEFYLCHHWVA</sequence>
<dbReference type="InterPro" id="IPR050863">
    <property type="entry name" value="CenT-Element_Derived"/>
</dbReference>
<protein>
    <recommendedName>
        <fullName evidence="3">Transposase</fullName>
    </recommendedName>
</protein>
<dbReference type="PANTHER" id="PTHR19303">
    <property type="entry name" value="TRANSPOSON"/>
    <property type="match status" value="1"/>
</dbReference>
<accession>A0ABQ9JXS7</accession>
<keyword evidence="2" id="KW-1185">Reference proteome</keyword>
<name>A0ABQ9JXS7_9CUCU</name>
<proteinExistence type="predicted"/>
<organism evidence="1 2">
    <name type="scientific">Molorchus minor</name>
    <dbReference type="NCBI Taxonomy" id="1323400"/>
    <lineage>
        <taxon>Eukaryota</taxon>
        <taxon>Metazoa</taxon>
        <taxon>Ecdysozoa</taxon>
        <taxon>Arthropoda</taxon>
        <taxon>Hexapoda</taxon>
        <taxon>Insecta</taxon>
        <taxon>Pterygota</taxon>
        <taxon>Neoptera</taxon>
        <taxon>Endopterygota</taxon>
        <taxon>Coleoptera</taxon>
        <taxon>Polyphaga</taxon>
        <taxon>Cucujiformia</taxon>
        <taxon>Chrysomeloidea</taxon>
        <taxon>Cerambycidae</taxon>
        <taxon>Lamiinae</taxon>
        <taxon>Monochamini</taxon>
        <taxon>Molorchus</taxon>
    </lineage>
</organism>
<evidence type="ECO:0000313" key="2">
    <source>
        <dbReference type="Proteomes" id="UP001162164"/>
    </source>
</evidence>
<comment type="caution">
    <text evidence="1">The sequence shown here is derived from an EMBL/GenBank/DDBJ whole genome shotgun (WGS) entry which is preliminary data.</text>
</comment>
<dbReference type="EMBL" id="JAPWTJ010000092">
    <property type="protein sequence ID" value="KAJ8983155.1"/>
    <property type="molecule type" value="Genomic_DNA"/>
</dbReference>
<reference evidence="1" key="1">
    <citation type="journal article" date="2023" name="Insect Mol. Biol.">
        <title>Genome sequencing provides insights into the evolution of gene families encoding plant cell wall-degrading enzymes in longhorned beetles.</title>
        <authorList>
            <person name="Shin N.R."/>
            <person name="Okamura Y."/>
            <person name="Kirsch R."/>
            <person name="Pauchet Y."/>
        </authorList>
    </citation>
    <scope>NUCLEOTIDE SEQUENCE</scope>
    <source>
        <strain evidence="1">MMC_N1</strain>
    </source>
</reference>
<dbReference type="Proteomes" id="UP001162164">
    <property type="component" value="Unassembled WGS sequence"/>
</dbReference>
<gene>
    <name evidence="1" type="ORF">NQ317_016254</name>
</gene>
<evidence type="ECO:0000313" key="1">
    <source>
        <dbReference type="EMBL" id="KAJ8983155.1"/>
    </source>
</evidence>
<evidence type="ECO:0008006" key="3">
    <source>
        <dbReference type="Google" id="ProtNLM"/>
    </source>
</evidence>
<dbReference type="PANTHER" id="PTHR19303:SF16">
    <property type="entry name" value="JERKY PROTEIN HOMOLOG-LIKE"/>
    <property type="match status" value="1"/>
</dbReference>